<keyword evidence="3" id="KW-1185">Reference proteome</keyword>
<dbReference type="PANTHER" id="PTHR47691">
    <property type="entry name" value="REGULATOR-RELATED"/>
    <property type="match status" value="1"/>
</dbReference>
<evidence type="ECO:0000313" key="2">
    <source>
        <dbReference type="EMBL" id="GAA2520947.1"/>
    </source>
</evidence>
<dbReference type="SUPFAM" id="SSF55073">
    <property type="entry name" value="Nucleotide cyclase"/>
    <property type="match status" value="1"/>
</dbReference>
<dbReference type="InterPro" id="IPR058852">
    <property type="entry name" value="HTH_77"/>
</dbReference>
<dbReference type="PROSITE" id="PS50125">
    <property type="entry name" value="GUANYLATE_CYCLASE_2"/>
    <property type="match status" value="1"/>
</dbReference>
<name>A0ABN3NFM0_9ACTN</name>
<dbReference type="InterPro" id="IPR001054">
    <property type="entry name" value="A/G_cyclase"/>
</dbReference>
<dbReference type="EMBL" id="BAAARY010000006">
    <property type="protein sequence ID" value="GAA2520947.1"/>
    <property type="molecule type" value="Genomic_DNA"/>
</dbReference>
<dbReference type="Gene3D" id="3.40.50.300">
    <property type="entry name" value="P-loop containing nucleotide triphosphate hydrolases"/>
    <property type="match status" value="1"/>
</dbReference>
<gene>
    <name evidence="2" type="ORF">GCM10010201_18280</name>
</gene>
<protein>
    <recommendedName>
        <fullName evidence="1">Guanylate cyclase domain-containing protein</fullName>
    </recommendedName>
</protein>
<accession>A0ABN3NFM0</accession>
<evidence type="ECO:0000259" key="1">
    <source>
        <dbReference type="PROSITE" id="PS50125"/>
    </source>
</evidence>
<feature type="domain" description="Guanylate cyclase" evidence="1">
    <location>
        <begin position="8"/>
        <end position="119"/>
    </location>
</feature>
<sequence>MLPTGLVTFLFTDIEGSTRLAHRLGDAYHDLLGTHRTLLRRTLTDHGAELFTEGDSFFVVFGRADHAIVSTLAAQRALLTHPWPGAGQPRVRMGLHTGWARPRGGEYASPEVHRAARIAAAGHGGQTLCSGETIRHAHGIPAAARVTDLGLHQLRGFDGRSRLYQVDAEDLPGRFPRPRTCGVVRHNLPAELSPLIGREQDRRELTGALAQHRLVTLTGPAGVGKSRLAVSVGGGLSERFADGVWHVDLAQATTAGAIVASVAAALGVRIDPHHADRGGLGFLATGAELLLVLDTCDVAPAAARAAIAGLLASGGGLRVLAVGRSPLGLPGECVWRLAPLSLVPARHGARDDATRLLLARAETARGGRPVDGSELAALGTIAARLDGLPQALELAGSALGATTAHELGDRLDSLLAPSPPDDVGGGRLTTAASVAWSYRRLPASQARLLRWLAVFAAPVSLDRVRWLAQGEPGAALAGLVDASLVQLEQGADGASYRLLSPIRAYAAAALAASGEEAAARDRHAAWICGELERMAHGTSSRSPAVPLQSFDPLVPDARAALRWCAVRARWRGLRIVRALGVWSLERGDAAEARRWLCELYDGLGGVHRLADGASRTELAALSPAFMLHSQLAAVGGAQIARAVFAGRAVLAGAASGDPTLSARVRLWAPAAAEHLDEAACQVLLDRADSQDRPLPVELLPVASRLAERRWRRGDLDAAAALMAAARPAEAAQPLTRGRRDVDMLLGVVALGRGDLVAAHDHLKAALRSRVAFGFRRAACETIAAVAVRCALGGEPLRAARLLGAAAAGLADLGGVPGPFAGFVACQQAAARAVAPDDFDAAFAQGSTWSLMEAADVALAVEHPDLALGYARFVEMTLPGPQGQRADPSGASVA</sequence>
<dbReference type="InterPro" id="IPR027417">
    <property type="entry name" value="P-loop_NTPase"/>
</dbReference>
<proteinExistence type="predicted"/>
<dbReference type="Pfam" id="PF25872">
    <property type="entry name" value="HTH_77"/>
    <property type="match status" value="1"/>
</dbReference>
<dbReference type="InterPro" id="IPR029787">
    <property type="entry name" value="Nucleotide_cyclase"/>
</dbReference>
<dbReference type="Proteomes" id="UP001499978">
    <property type="component" value="Unassembled WGS sequence"/>
</dbReference>
<dbReference type="Gene3D" id="3.30.70.1230">
    <property type="entry name" value="Nucleotide cyclase"/>
    <property type="match status" value="1"/>
</dbReference>
<organism evidence="2 3">
    <name type="scientific">Pilimelia columellifera subsp. columellifera</name>
    <dbReference type="NCBI Taxonomy" id="706583"/>
    <lineage>
        <taxon>Bacteria</taxon>
        <taxon>Bacillati</taxon>
        <taxon>Actinomycetota</taxon>
        <taxon>Actinomycetes</taxon>
        <taxon>Micromonosporales</taxon>
        <taxon>Micromonosporaceae</taxon>
        <taxon>Pilimelia</taxon>
    </lineage>
</organism>
<dbReference type="PANTHER" id="PTHR47691:SF3">
    <property type="entry name" value="HTH-TYPE TRANSCRIPTIONAL REGULATOR RV0890C-RELATED"/>
    <property type="match status" value="1"/>
</dbReference>
<dbReference type="Pfam" id="PF00211">
    <property type="entry name" value="Guanylate_cyc"/>
    <property type="match status" value="1"/>
</dbReference>
<dbReference type="CDD" id="cd07302">
    <property type="entry name" value="CHD"/>
    <property type="match status" value="1"/>
</dbReference>
<comment type="caution">
    <text evidence="2">The sequence shown here is derived from an EMBL/GenBank/DDBJ whole genome shotgun (WGS) entry which is preliminary data.</text>
</comment>
<dbReference type="PRINTS" id="PR00364">
    <property type="entry name" value="DISEASERSIST"/>
</dbReference>
<evidence type="ECO:0000313" key="3">
    <source>
        <dbReference type="Proteomes" id="UP001499978"/>
    </source>
</evidence>
<dbReference type="SUPFAM" id="SSF52540">
    <property type="entry name" value="P-loop containing nucleoside triphosphate hydrolases"/>
    <property type="match status" value="1"/>
</dbReference>
<reference evidence="2 3" key="1">
    <citation type="journal article" date="2019" name="Int. J. Syst. Evol. Microbiol.">
        <title>The Global Catalogue of Microorganisms (GCM) 10K type strain sequencing project: providing services to taxonomists for standard genome sequencing and annotation.</title>
        <authorList>
            <consortium name="The Broad Institute Genomics Platform"/>
            <consortium name="The Broad Institute Genome Sequencing Center for Infectious Disease"/>
            <person name="Wu L."/>
            <person name="Ma J."/>
        </authorList>
    </citation>
    <scope>NUCLEOTIDE SEQUENCE [LARGE SCALE GENOMIC DNA]</scope>
    <source>
        <strain evidence="2 3">JCM 3367</strain>
    </source>
</reference>